<sequence length="276" mass="30656">MSPSPSALGVFSLQELLHLLSFMTAFVREKNSNPIDQYNKAINLMAKANIIYDWMNVVEAMANYHAHVLGVVLSRLPFVYRLSSNADTVQNDWEGILSSSSVGLSLATNIIATIFIGRVYCAPLWCSPISLLQPAIYPTAVIALVNSHRTFDQICSVDDFPKSINNDMGLSSEATLGEIVFSPPIPPTGSVFRQKRIRWAGLARSRWQKYTYEVASGMSVLRVLSGVERTSLWNVSAGVALILWPVHNNSDAPLKELRIQNRGGSYVKVGENWRRK</sequence>
<dbReference type="EMBL" id="MU150229">
    <property type="protein sequence ID" value="KAF9469461.1"/>
    <property type="molecule type" value="Genomic_DNA"/>
</dbReference>
<reference evidence="1" key="1">
    <citation type="submission" date="2020-11" db="EMBL/GenBank/DDBJ databases">
        <authorList>
            <consortium name="DOE Joint Genome Institute"/>
            <person name="Ahrendt S."/>
            <person name="Riley R."/>
            <person name="Andreopoulos W."/>
            <person name="Labutti K."/>
            <person name="Pangilinan J."/>
            <person name="Ruiz-Duenas F.J."/>
            <person name="Barrasa J.M."/>
            <person name="Sanchez-Garcia M."/>
            <person name="Camarero S."/>
            <person name="Miyauchi S."/>
            <person name="Serrano A."/>
            <person name="Linde D."/>
            <person name="Babiker R."/>
            <person name="Drula E."/>
            <person name="Ayuso-Fernandez I."/>
            <person name="Pacheco R."/>
            <person name="Padilla G."/>
            <person name="Ferreira P."/>
            <person name="Barriuso J."/>
            <person name="Kellner H."/>
            <person name="Castanera R."/>
            <person name="Alfaro M."/>
            <person name="Ramirez L."/>
            <person name="Pisabarro A.G."/>
            <person name="Kuo A."/>
            <person name="Tritt A."/>
            <person name="Lipzen A."/>
            <person name="He G."/>
            <person name="Yan M."/>
            <person name="Ng V."/>
            <person name="Cullen D."/>
            <person name="Martin F."/>
            <person name="Rosso M.-N."/>
            <person name="Henrissat B."/>
            <person name="Hibbett D."/>
            <person name="Martinez A.T."/>
            <person name="Grigoriev I.V."/>
        </authorList>
    </citation>
    <scope>NUCLEOTIDE SEQUENCE</scope>
    <source>
        <strain evidence="1">CBS 247.69</strain>
    </source>
</reference>
<protein>
    <submittedName>
        <fullName evidence="1">Uncharacterized protein</fullName>
    </submittedName>
</protein>
<gene>
    <name evidence="1" type="ORF">BDZ94DRAFT_1231136</name>
</gene>
<accession>A0A9P6CK26</accession>
<dbReference type="Proteomes" id="UP000807353">
    <property type="component" value="Unassembled WGS sequence"/>
</dbReference>
<keyword evidence="2" id="KW-1185">Reference proteome</keyword>
<evidence type="ECO:0000313" key="1">
    <source>
        <dbReference type="EMBL" id="KAF9469461.1"/>
    </source>
</evidence>
<evidence type="ECO:0000313" key="2">
    <source>
        <dbReference type="Proteomes" id="UP000807353"/>
    </source>
</evidence>
<name>A0A9P6CK26_9AGAR</name>
<comment type="caution">
    <text evidence="1">The sequence shown here is derived from an EMBL/GenBank/DDBJ whole genome shotgun (WGS) entry which is preliminary data.</text>
</comment>
<dbReference type="AlphaFoldDB" id="A0A9P6CK26"/>
<proteinExistence type="predicted"/>
<organism evidence="1 2">
    <name type="scientific">Collybia nuda</name>
    <dbReference type="NCBI Taxonomy" id="64659"/>
    <lineage>
        <taxon>Eukaryota</taxon>
        <taxon>Fungi</taxon>
        <taxon>Dikarya</taxon>
        <taxon>Basidiomycota</taxon>
        <taxon>Agaricomycotina</taxon>
        <taxon>Agaricomycetes</taxon>
        <taxon>Agaricomycetidae</taxon>
        <taxon>Agaricales</taxon>
        <taxon>Tricholomatineae</taxon>
        <taxon>Clitocybaceae</taxon>
        <taxon>Collybia</taxon>
    </lineage>
</organism>